<organism evidence="4 5">
    <name type="scientific">Tenebrio molitor</name>
    <name type="common">Yellow mealworm beetle</name>
    <dbReference type="NCBI Taxonomy" id="7067"/>
    <lineage>
        <taxon>Eukaryota</taxon>
        <taxon>Metazoa</taxon>
        <taxon>Ecdysozoa</taxon>
        <taxon>Arthropoda</taxon>
        <taxon>Hexapoda</taxon>
        <taxon>Insecta</taxon>
        <taxon>Pterygota</taxon>
        <taxon>Neoptera</taxon>
        <taxon>Endopterygota</taxon>
        <taxon>Coleoptera</taxon>
        <taxon>Polyphaga</taxon>
        <taxon>Cucujiformia</taxon>
        <taxon>Tenebrionidae</taxon>
        <taxon>Tenebrio</taxon>
    </lineage>
</organism>
<feature type="domain" description="Reverse transcriptase" evidence="2">
    <location>
        <begin position="1699"/>
        <end position="1906"/>
    </location>
</feature>
<dbReference type="GO" id="GO:0000786">
    <property type="term" value="C:nucleosome"/>
    <property type="evidence" value="ECO:0007669"/>
    <property type="project" value="InterPro"/>
</dbReference>
<feature type="domain" description="H15" evidence="3">
    <location>
        <begin position="220"/>
        <end position="302"/>
    </location>
</feature>
<feature type="compositionally biased region" description="Polar residues" evidence="1">
    <location>
        <begin position="1256"/>
        <end position="1274"/>
    </location>
</feature>
<accession>A0A8J6LEN2</accession>
<feature type="region of interest" description="Disordered" evidence="1">
    <location>
        <begin position="1864"/>
        <end position="1891"/>
    </location>
</feature>
<evidence type="ECO:0000313" key="4">
    <source>
        <dbReference type="EMBL" id="KAH0816683.1"/>
    </source>
</evidence>
<evidence type="ECO:0008006" key="6">
    <source>
        <dbReference type="Google" id="ProtNLM"/>
    </source>
</evidence>
<dbReference type="GO" id="GO:0003677">
    <property type="term" value="F:DNA binding"/>
    <property type="evidence" value="ECO:0007669"/>
    <property type="project" value="InterPro"/>
</dbReference>
<proteinExistence type="predicted"/>
<evidence type="ECO:0000313" key="5">
    <source>
        <dbReference type="Proteomes" id="UP000719412"/>
    </source>
</evidence>
<evidence type="ECO:0000259" key="3">
    <source>
        <dbReference type="PROSITE" id="PS51504"/>
    </source>
</evidence>
<gene>
    <name evidence="4" type="ORF">GEV33_006108</name>
</gene>
<dbReference type="PANTHER" id="PTHR19446">
    <property type="entry name" value="REVERSE TRANSCRIPTASES"/>
    <property type="match status" value="1"/>
</dbReference>
<dbReference type="Gene3D" id="1.10.10.10">
    <property type="entry name" value="Winged helix-like DNA-binding domain superfamily/Winged helix DNA-binding domain"/>
    <property type="match status" value="1"/>
</dbReference>
<dbReference type="InterPro" id="IPR005818">
    <property type="entry name" value="Histone_H1/H5_H15"/>
</dbReference>
<feature type="compositionally biased region" description="Polar residues" evidence="1">
    <location>
        <begin position="1864"/>
        <end position="1890"/>
    </location>
</feature>
<feature type="region of interest" description="Disordered" evidence="1">
    <location>
        <begin position="791"/>
        <end position="860"/>
    </location>
</feature>
<evidence type="ECO:0000259" key="2">
    <source>
        <dbReference type="PROSITE" id="PS50878"/>
    </source>
</evidence>
<feature type="compositionally biased region" description="Polar residues" evidence="1">
    <location>
        <begin position="388"/>
        <end position="406"/>
    </location>
</feature>
<feature type="region of interest" description="Disordered" evidence="1">
    <location>
        <begin position="388"/>
        <end position="485"/>
    </location>
</feature>
<feature type="region of interest" description="Disordered" evidence="1">
    <location>
        <begin position="183"/>
        <end position="228"/>
    </location>
</feature>
<dbReference type="GO" id="GO:0006334">
    <property type="term" value="P:nucleosome assembly"/>
    <property type="evidence" value="ECO:0007669"/>
    <property type="project" value="InterPro"/>
</dbReference>
<dbReference type="InterPro" id="IPR000477">
    <property type="entry name" value="RT_dom"/>
</dbReference>
<reference evidence="4" key="2">
    <citation type="submission" date="2021-08" db="EMBL/GenBank/DDBJ databases">
        <authorList>
            <person name="Eriksson T."/>
        </authorList>
    </citation>
    <scope>NUCLEOTIDE SEQUENCE</scope>
    <source>
        <strain evidence="4">Stoneville</strain>
        <tissue evidence="4">Whole head</tissue>
    </source>
</reference>
<dbReference type="Pfam" id="PF00078">
    <property type="entry name" value="RVT_1"/>
    <property type="match status" value="1"/>
</dbReference>
<dbReference type="GO" id="GO:0071897">
    <property type="term" value="P:DNA biosynthetic process"/>
    <property type="evidence" value="ECO:0007669"/>
    <property type="project" value="UniProtKB-ARBA"/>
</dbReference>
<dbReference type="PROSITE" id="PS50878">
    <property type="entry name" value="RT_POL"/>
    <property type="match status" value="1"/>
</dbReference>
<feature type="compositionally biased region" description="Low complexity" evidence="1">
    <location>
        <begin position="1233"/>
        <end position="1246"/>
    </location>
</feature>
<dbReference type="Pfam" id="PF00538">
    <property type="entry name" value="Linker_histone"/>
    <property type="match status" value="1"/>
</dbReference>
<sequence length="1906" mass="212837">MSLRESVSAQGREGQVRLDTKLRREKDGRKEENLKIRRRKYRKTRRCGIGRTMKTVSFRMVLSTDFRPSRRVRAAPGPVVDSFRSNFRRKRSTSTSERRLAVSRCRNCLGSNTRSFQCFDRFGSVWRPRRCRQIAKMARYSGKRWTNLSAVPNRNRDDPVLGLVVGGARKLRKPSSASLITRWTRTMPSRASSVTTGSAATPQSHAKKEKKAENPRAKPSHPPTSEMVNNAIKGLKERRGSSLQAIKRFVAANYKVDAEKVAPFIKKYLKGAVASGSPVQTKVRARGCSAGFIGTGFLSAAPPKFPAEPIRSRPWRFGLQPGAYKYSPVVCNGYCTKGREDVRLMWIELVALRQEVQILRQEKKQKDDVYNHLNDAMIIILQESQPVTDVSSPFSPAPAHSQQAEPSDSEIEMEETVEPAEEAPFTLVQGKPRKRPTPESAPMAQAAKSGPSGEPSQARTAKKPKLPTPEVPQTQTTRPAPVKPVAQQKLLAESKIPPIIIRDASKWSSLSRAMEQKKINFSKACVDDFRAMTRLLEVRGVPFHTFALPEEKTLRAVLRTVPGPKSPSLVLVEVPKDQGKCFQLKSICHLLIAVERPHKKGITAQRHRCQRFHHSQRNCHAPAKCVKCGEFHDSHLCKKAKTARFPRGYQGKKSPTQSQSGPQQKRVACKQTGFTTPPPYSRLAGFATGGRSARGYGNRYLTRDLSKALKPFFTREVPAFAPSPNHLPLIQKPDIIINKPRAAVNKGSLRWHHLPATPRLFAPARHRRRSQTLGGPLSGFHRPLALRPLGTLPPLGLRPGDKDFHWRSKPEPPTETTPTEPPVEALTEGPPAREEPPTSIPQIATPPIATPQISTQPPSTVTMTSESFQMVQLMAAMVELLQRNAAAQPQPPAPVYRPKELLRTSAGEPQDDPEVFIAEVEFYFQQVGECNLTPRHRVLVAHLQLRGDAAKRNKYYRDEDTSVEELWVRLRRDYGTENQFTRLLIAFTGATFRQNEPLGEFVNRQTKLYRRLFLGSPESRIVKELIQQMPSSVRSTLAVGIYGYKRDLLGGSRRKEEESVGKLASGCSKVSYSARCFVLNHDDTINSPKYQHYWSARSSRPPWTRGHPQILSTVASSNPRPGRRPPYSWQARTVPSRPPAPHTQGDYRRPDAGFIGTGFLSAAPPKFPAGPIRSRPWRLGLQPGAYKYSVHIIICLAQHRAPPMSRMTLRSENSRKVERKPPSRMAPSHDSRAPSSNASDSRASGSTERSNRRTPSRGSSNVQALNRPNSSTPKPTLYKYTIKNIPEEFATQKKIYNLLTTHLKPQFSVDIDIDENDISQTPASLELLFVRLSRIKSRQTNKFTKLTRVITEDTVTVVFLLNNGINLFGNHHQCEPSKPPEPTPLQCTKCYQLGHPATACTNKPACPKCPETHTPNNCEAATPKCLHCGGAHAASSRKCPKIKDAPITEETPITPTYVINPSVEFADPEVLIDESAEFKINTKQTFVFVTKILYDLFPLQRPKIHKLVELATPPSAVAVPGGDPTPHLPPNTLNIATVNVDGIKTKFNAIKAFIASDQIKILSITKTHTQNPIQAPPSHPTTHPLSRNFSLRTPQERANCFAELLDGIHQVPNDPNFNATFFDQIANNVLAFKNIPLIDPLPHPLHDEHLTDELTTDEVKTIISLLKNTKAPGPDQIRPILLKNLPDSAFQALTDIFNNCMNNLYFPTAWKTAHTVMIPKPGKCPNDPESYRPISLLSITGKIFEIILTNRLQFTLESNNLLPPEQFSFRAQRSTYNPLAELQTDITRHANLGECTVGVFLDIERAFDKVWHDGLVQKLLNLHLNLKFIKLISSSNTEPSFIQHSQNEQHSKFIHSNGTFSATCSDSTGNTHPTHSMASLKQHGSPSASRYSKHATLNAYLTATTP</sequence>
<comment type="caution">
    <text evidence="4">The sequence shown here is derived from an EMBL/GenBank/DDBJ whole genome shotgun (WGS) entry which is preliminary data.</text>
</comment>
<dbReference type="CDD" id="cd00073">
    <property type="entry name" value="H15"/>
    <property type="match status" value="1"/>
</dbReference>
<reference evidence="4" key="1">
    <citation type="journal article" date="2020" name="J Insects Food Feed">
        <title>The yellow mealworm (Tenebrio molitor) genome: a resource for the emerging insects as food and feed industry.</title>
        <authorList>
            <person name="Eriksson T."/>
            <person name="Andere A."/>
            <person name="Kelstrup H."/>
            <person name="Emery V."/>
            <person name="Picard C."/>
        </authorList>
    </citation>
    <scope>NUCLEOTIDE SEQUENCE</scope>
    <source>
        <strain evidence="4">Stoneville</strain>
        <tissue evidence="4">Whole head</tissue>
    </source>
</reference>
<feature type="region of interest" description="Disordered" evidence="1">
    <location>
        <begin position="1205"/>
        <end position="1277"/>
    </location>
</feature>
<feature type="region of interest" description="Disordered" evidence="1">
    <location>
        <begin position="1105"/>
        <end position="1155"/>
    </location>
</feature>
<dbReference type="SMART" id="SM00526">
    <property type="entry name" value="H15"/>
    <property type="match status" value="1"/>
</dbReference>
<feature type="compositionally biased region" description="Polar residues" evidence="1">
    <location>
        <begin position="1110"/>
        <end position="1119"/>
    </location>
</feature>
<dbReference type="SUPFAM" id="SSF46785">
    <property type="entry name" value="Winged helix' DNA-binding domain"/>
    <property type="match status" value="1"/>
</dbReference>
<dbReference type="InterPro" id="IPR036390">
    <property type="entry name" value="WH_DNA-bd_sf"/>
</dbReference>
<evidence type="ECO:0000256" key="1">
    <source>
        <dbReference type="SAM" id="MobiDB-lite"/>
    </source>
</evidence>
<dbReference type="CDD" id="cd01650">
    <property type="entry name" value="RT_nLTR_like"/>
    <property type="match status" value="1"/>
</dbReference>
<dbReference type="InterPro" id="IPR043502">
    <property type="entry name" value="DNA/RNA_pol_sf"/>
</dbReference>
<dbReference type="Proteomes" id="UP000719412">
    <property type="component" value="Unassembled WGS sequence"/>
</dbReference>
<feature type="compositionally biased region" description="Basic and acidic residues" evidence="1">
    <location>
        <begin position="799"/>
        <end position="812"/>
    </location>
</feature>
<feature type="compositionally biased region" description="Acidic residues" evidence="1">
    <location>
        <begin position="407"/>
        <end position="421"/>
    </location>
</feature>
<dbReference type="SUPFAM" id="SSF56672">
    <property type="entry name" value="DNA/RNA polymerases"/>
    <property type="match status" value="1"/>
</dbReference>
<dbReference type="PROSITE" id="PS51504">
    <property type="entry name" value="H15"/>
    <property type="match status" value="1"/>
</dbReference>
<feature type="compositionally biased region" description="Low complexity" evidence="1">
    <location>
        <begin position="840"/>
        <end position="858"/>
    </location>
</feature>
<dbReference type="EMBL" id="JABDTM020021109">
    <property type="protein sequence ID" value="KAH0816683.1"/>
    <property type="molecule type" value="Genomic_DNA"/>
</dbReference>
<dbReference type="InterPro" id="IPR036388">
    <property type="entry name" value="WH-like_DNA-bd_sf"/>
</dbReference>
<feature type="compositionally biased region" description="Polar residues" evidence="1">
    <location>
        <begin position="183"/>
        <end position="204"/>
    </location>
</feature>
<protein>
    <recommendedName>
        <fullName evidence="6">Reverse transcriptase</fullName>
    </recommendedName>
</protein>
<keyword evidence="5" id="KW-1185">Reference proteome</keyword>
<feature type="compositionally biased region" description="Basic and acidic residues" evidence="1">
    <location>
        <begin position="1212"/>
        <end position="1232"/>
    </location>
</feature>
<name>A0A8J6LEN2_TENMO</name>